<organism evidence="5 6">
    <name type="scientific">Lysinibacillus odysseyi 34hs-1 = NBRC 100172</name>
    <dbReference type="NCBI Taxonomy" id="1220589"/>
    <lineage>
        <taxon>Bacteria</taxon>
        <taxon>Bacillati</taxon>
        <taxon>Bacillota</taxon>
        <taxon>Bacilli</taxon>
        <taxon>Bacillales</taxon>
        <taxon>Bacillaceae</taxon>
        <taxon>Lysinibacillus</taxon>
    </lineage>
</organism>
<dbReference type="STRING" id="1220589.CD32_18195"/>
<evidence type="ECO:0000313" key="5">
    <source>
        <dbReference type="EMBL" id="KGR82774.1"/>
    </source>
</evidence>
<dbReference type="OrthoDB" id="6194834at2"/>
<dbReference type="AlphaFoldDB" id="A0A0A3IDK3"/>
<gene>
    <name evidence="5" type="ORF">CD32_18195</name>
</gene>
<evidence type="ECO:0000313" key="6">
    <source>
        <dbReference type="Proteomes" id="UP000030437"/>
    </source>
</evidence>
<comment type="caution">
    <text evidence="5">The sequence shown here is derived from an EMBL/GenBank/DDBJ whole genome shotgun (WGS) entry which is preliminary data.</text>
</comment>
<dbReference type="Pfam" id="PF13490">
    <property type="entry name" value="zf-HC2"/>
    <property type="match status" value="1"/>
</dbReference>
<evidence type="ECO:0000256" key="1">
    <source>
        <dbReference type="ARBA" id="ARBA00024353"/>
    </source>
</evidence>
<name>A0A0A3IDK3_9BACI</name>
<evidence type="ECO:0000256" key="3">
    <source>
        <dbReference type="SAM" id="Phobius"/>
    </source>
</evidence>
<keyword evidence="3" id="KW-0472">Membrane</keyword>
<keyword evidence="3" id="KW-1133">Transmembrane helix</keyword>
<feature type="transmembrane region" description="Helical" evidence="3">
    <location>
        <begin position="81"/>
        <end position="103"/>
    </location>
</feature>
<protein>
    <recommendedName>
        <fullName evidence="2">Anti-sigma-W factor RsiW</fullName>
    </recommendedName>
</protein>
<comment type="similarity">
    <text evidence="1">Belongs to the zinc-associated anti-sigma factor (ZAS) superfamily. Anti-sigma-W factor family.</text>
</comment>
<keyword evidence="6" id="KW-1185">Reference proteome</keyword>
<evidence type="ECO:0000256" key="2">
    <source>
        <dbReference type="ARBA" id="ARBA00024438"/>
    </source>
</evidence>
<dbReference type="Proteomes" id="UP000030437">
    <property type="component" value="Unassembled WGS sequence"/>
</dbReference>
<keyword evidence="3" id="KW-0812">Transmembrane</keyword>
<dbReference type="InterPro" id="IPR027383">
    <property type="entry name" value="Znf_put"/>
</dbReference>
<proteinExistence type="inferred from homology"/>
<evidence type="ECO:0000259" key="4">
    <source>
        <dbReference type="Pfam" id="PF13490"/>
    </source>
</evidence>
<feature type="domain" description="Putative zinc-finger" evidence="4">
    <location>
        <begin position="6"/>
        <end position="40"/>
    </location>
</feature>
<reference evidence="5 6" key="1">
    <citation type="submission" date="2014-02" db="EMBL/GenBank/DDBJ databases">
        <title>Draft genome sequence of Lysinibacillus odysseyi NBRC 100172.</title>
        <authorList>
            <person name="Zhang F."/>
            <person name="Wang G."/>
            <person name="Zhang L."/>
        </authorList>
    </citation>
    <scope>NUCLEOTIDE SEQUENCE [LARGE SCALE GENOMIC DNA]</scope>
    <source>
        <strain evidence="5 6">NBRC 100172</strain>
    </source>
</reference>
<dbReference type="InterPro" id="IPR041916">
    <property type="entry name" value="Anti_sigma_zinc_sf"/>
</dbReference>
<dbReference type="eggNOG" id="COG5660">
    <property type="taxonomic scope" value="Bacteria"/>
</dbReference>
<dbReference type="RefSeq" id="WP_036157254.1">
    <property type="nucleotide sequence ID" value="NZ_AVCX01000002.1"/>
</dbReference>
<dbReference type="EMBL" id="JPVP01000059">
    <property type="protein sequence ID" value="KGR82774.1"/>
    <property type="molecule type" value="Genomic_DNA"/>
</dbReference>
<sequence length="229" mass="26110">MSKLSCDVVRDLLPLYHDEVCSESSRQMIEEHLSTCKDCRAELAAIKQDIQLTPADIRNNQQEGTVLKSMSVFWNKTRKKAFLKGIAITTVLCLLLVGGYYGLCKWNITTVASEDVKISDVSLLADGRIVYHAEITDGYALYQLKYDIDEDGNFYMIPLRPIIKEKSELPYKLENWYDAIKLDMYKEDGKGPDIQAIYYGAPDDAILVWKEGMELPKASPEVESRFNFD</sequence>
<accession>A0A0A3IDK3</accession>
<dbReference type="Gene3D" id="1.10.10.1320">
    <property type="entry name" value="Anti-sigma factor, zinc-finger domain"/>
    <property type="match status" value="1"/>
</dbReference>